<accession>A0A5B0RVT6</accession>
<dbReference type="Proteomes" id="UP000325313">
    <property type="component" value="Unassembled WGS sequence"/>
</dbReference>
<evidence type="ECO:0000313" key="2">
    <source>
        <dbReference type="EMBL" id="KAA1129215.1"/>
    </source>
</evidence>
<reference evidence="2 3" key="1">
    <citation type="submission" date="2019-05" db="EMBL/GenBank/DDBJ databases">
        <title>Emergence of the Ug99 lineage of the wheat stem rust pathogen through somatic hybridization.</title>
        <authorList>
            <person name="Li F."/>
            <person name="Upadhyaya N.M."/>
            <person name="Sperschneider J."/>
            <person name="Matny O."/>
            <person name="Nguyen-Phuc H."/>
            <person name="Mago R."/>
            <person name="Raley C."/>
            <person name="Miller M.E."/>
            <person name="Silverstein K.A.T."/>
            <person name="Henningsen E."/>
            <person name="Hirsch C.D."/>
            <person name="Visser B."/>
            <person name="Pretorius Z.A."/>
            <person name="Steffenson B.J."/>
            <person name="Schwessinger B."/>
            <person name="Dodds P.N."/>
            <person name="Figueroa M."/>
        </authorList>
    </citation>
    <scope>NUCLEOTIDE SEQUENCE [LARGE SCALE GENOMIC DNA]</scope>
    <source>
        <strain evidence="2 3">Ug99</strain>
    </source>
</reference>
<evidence type="ECO:0000256" key="1">
    <source>
        <dbReference type="SAM" id="SignalP"/>
    </source>
</evidence>
<comment type="caution">
    <text evidence="2">The sequence shown here is derived from an EMBL/GenBank/DDBJ whole genome shotgun (WGS) entry which is preliminary data.</text>
</comment>
<protein>
    <submittedName>
        <fullName evidence="2">Uncharacterized protein</fullName>
    </submittedName>
</protein>
<feature type="chain" id="PRO_5022901137" evidence="1">
    <location>
        <begin position="21"/>
        <end position="53"/>
    </location>
</feature>
<sequence>MVSLAYLITLLSVLVAVSRAEEVTGTKGEEVDAKWYGNYYTPGAESRQCDSHF</sequence>
<organism evidence="2 3">
    <name type="scientific">Puccinia graminis f. sp. tritici</name>
    <dbReference type="NCBI Taxonomy" id="56615"/>
    <lineage>
        <taxon>Eukaryota</taxon>
        <taxon>Fungi</taxon>
        <taxon>Dikarya</taxon>
        <taxon>Basidiomycota</taxon>
        <taxon>Pucciniomycotina</taxon>
        <taxon>Pucciniomycetes</taxon>
        <taxon>Pucciniales</taxon>
        <taxon>Pucciniaceae</taxon>
        <taxon>Puccinia</taxon>
    </lineage>
</organism>
<name>A0A5B0RVT6_PUCGR</name>
<evidence type="ECO:0000313" key="3">
    <source>
        <dbReference type="Proteomes" id="UP000325313"/>
    </source>
</evidence>
<gene>
    <name evidence="2" type="ORF">PGTUg99_013748</name>
</gene>
<feature type="signal peptide" evidence="1">
    <location>
        <begin position="1"/>
        <end position="20"/>
    </location>
</feature>
<dbReference type="AlphaFoldDB" id="A0A5B0RVT6"/>
<keyword evidence="1" id="KW-0732">Signal</keyword>
<proteinExistence type="predicted"/>
<dbReference type="EMBL" id="VDEP01000137">
    <property type="protein sequence ID" value="KAA1129215.1"/>
    <property type="molecule type" value="Genomic_DNA"/>
</dbReference>